<keyword evidence="3" id="KW-1185">Reference proteome</keyword>
<feature type="domain" description="Glycosyl transferase family 1" evidence="1">
    <location>
        <begin position="212"/>
        <end position="373"/>
    </location>
</feature>
<evidence type="ECO:0000259" key="1">
    <source>
        <dbReference type="Pfam" id="PF00534"/>
    </source>
</evidence>
<dbReference type="Gene3D" id="3.40.50.2000">
    <property type="entry name" value="Glycogen Phosphorylase B"/>
    <property type="match status" value="2"/>
</dbReference>
<protein>
    <submittedName>
        <fullName evidence="2">Glycosyltransferase involved in cell wall bisynthesis</fullName>
    </submittedName>
</protein>
<dbReference type="PANTHER" id="PTHR45947">
    <property type="entry name" value="SULFOQUINOVOSYL TRANSFERASE SQD2"/>
    <property type="match status" value="1"/>
</dbReference>
<dbReference type="EMBL" id="FOXO01000001">
    <property type="protein sequence ID" value="SFP34418.1"/>
    <property type="molecule type" value="Genomic_DNA"/>
</dbReference>
<dbReference type="PANTHER" id="PTHR45947:SF3">
    <property type="entry name" value="SULFOQUINOVOSYL TRANSFERASE SQD2"/>
    <property type="match status" value="1"/>
</dbReference>
<dbReference type="Pfam" id="PF00534">
    <property type="entry name" value="Glycos_transf_1"/>
    <property type="match status" value="1"/>
</dbReference>
<dbReference type="GO" id="GO:0016757">
    <property type="term" value="F:glycosyltransferase activity"/>
    <property type="evidence" value="ECO:0007669"/>
    <property type="project" value="InterPro"/>
</dbReference>
<proteinExistence type="predicted"/>
<dbReference type="OrthoDB" id="9804196at2"/>
<dbReference type="AlphaFoldDB" id="A0A1I5PJW9"/>
<evidence type="ECO:0000313" key="2">
    <source>
        <dbReference type="EMBL" id="SFP34418.1"/>
    </source>
</evidence>
<gene>
    <name evidence="2" type="ORF">SAMN04487928_10139</name>
</gene>
<dbReference type="InterPro" id="IPR001296">
    <property type="entry name" value="Glyco_trans_1"/>
</dbReference>
<keyword evidence="2" id="KW-0808">Transferase</keyword>
<dbReference type="SUPFAM" id="SSF53756">
    <property type="entry name" value="UDP-Glycosyltransferase/glycogen phosphorylase"/>
    <property type="match status" value="1"/>
</dbReference>
<dbReference type="Proteomes" id="UP000182624">
    <property type="component" value="Unassembled WGS sequence"/>
</dbReference>
<accession>A0A1I5PJW9</accession>
<dbReference type="InterPro" id="IPR050194">
    <property type="entry name" value="Glycosyltransferase_grp1"/>
</dbReference>
<organism evidence="2 3">
    <name type="scientific">Butyrivibrio proteoclasticus</name>
    <dbReference type="NCBI Taxonomy" id="43305"/>
    <lineage>
        <taxon>Bacteria</taxon>
        <taxon>Bacillati</taxon>
        <taxon>Bacillota</taxon>
        <taxon>Clostridia</taxon>
        <taxon>Lachnospirales</taxon>
        <taxon>Lachnospiraceae</taxon>
        <taxon>Butyrivibrio</taxon>
    </lineage>
</organism>
<reference evidence="3" key="1">
    <citation type="submission" date="2016-10" db="EMBL/GenBank/DDBJ databases">
        <authorList>
            <person name="Varghese N."/>
            <person name="Submissions S."/>
        </authorList>
    </citation>
    <scope>NUCLEOTIDE SEQUENCE [LARGE SCALE GENOMIC DNA]</scope>
    <source>
        <strain evidence="3">P18</strain>
    </source>
</reference>
<name>A0A1I5PJW9_9FIRM</name>
<evidence type="ECO:0000313" key="3">
    <source>
        <dbReference type="Proteomes" id="UP000182624"/>
    </source>
</evidence>
<sequence>MEEGYGQIRVLHVLGGLGVGGAECRIIDLYRNLDRDKIQFDFLVHYSPEKTGKKSPTSDELMAVREPDYFDASVKKLGGRIYCLPRFVGTNLVEYKKAIKQFFKEHPNEWKVVQGHMTSTAAIYLPIAKKAGIPICIAHARSAGVDQGVKGIATRVLRKPLHKEGIADYSFACSKEAGISVFGQEMVDAGSVRIIPNAIDLKRFAYNEQVRKKIRDELNVSNAIVIGHVGSFRYAKNHEFLLEVFAHVCRFLDNDEKNQYSMLHGMRIRLLMLGKGPLMDEMKNKAEKLHIYDRCIFAGNKSNASEYYQAMDYFCFPSRYEGLPGSVIEAQAAGLQCLVSDSVTTEVNVTELVSMMSIKSEPKDWARKILDDLLLRESSQINPLMEEIKLNQTLTAIAGERRESMFESDDMPDFDALDKNTGFEQLNAPSEMKTKRYDVNDYSIGDREKSSEYILSKLRRAGFDVKSQAKMMTYFYERGRF</sequence>
<dbReference type="RefSeq" id="WP_074882717.1">
    <property type="nucleotide sequence ID" value="NZ_FOXO01000001.1"/>
</dbReference>